<keyword evidence="6 8" id="KW-0472">Membrane</keyword>
<dbReference type="Gene3D" id="2.40.30.170">
    <property type="match status" value="1"/>
</dbReference>
<evidence type="ECO:0000256" key="2">
    <source>
        <dbReference type="ARBA" id="ARBA00009477"/>
    </source>
</evidence>
<dbReference type="NCBIfam" id="TIGR01000">
    <property type="entry name" value="bacteriocin_acc"/>
    <property type="match status" value="1"/>
</dbReference>
<protein>
    <submittedName>
        <fullName evidence="12">Putative accessory factor for bacteriocin ABC-tra nsporter</fullName>
    </submittedName>
</protein>
<reference evidence="12 13" key="2">
    <citation type="submission" date="2014-05" db="EMBL/GenBank/DDBJ databases">
        <title>Genome sequence of Streptococcus gallolyticus.</title>
        <authorList>
            <person name="Del Campo R."/>
        </authorList>
    </citation>
    <scope>NUCLEOTIDE SEQUENCE [LARGE SCALE GENOMIC DNA]</scope>
    <source>
        <strain evidence="12 13">LMG17956</strain>
    </source>
</reference>
<evidence type="ECO:0000313" key="13">
    <source>
        <dbReference type="Proteomes" id="UP000027584"/>
    </source>
</evidence>
<accession>A0A060RIC9</accession>
<evidence type="ECO:0000259" key="11">
    <source>
        <dbReference type="Pfam" id="PF25940"/>
    </source>
</evidence>
<dbReference type="InterPro" id="IPR050739">
    <property type="entry name" value="MFP"/>
</dbReference>
<evidence type="ECO:0000259" key="9">
    <source>
        <dbReference type="Pfam" id="PF25887"/>
    </source>
</evidence>
<feature type="domain" description="LcnD-like long helical bundle" evidence="9">
    <location>
        <begin position="98"/>
        <end position="318"/>
    </location>
</feature>
<comment type="similarity">
    <text evidence="2">Belongs to the membrane fusion protein (MFP) (TC 8.A.1) family.</text>
</comment>
<sequence length="464" mass="51295">MNPKLFQSAEFYHRRYHNFATVLVIPMTLLVFFLLAFSLIGKKEITVTTLGSIRPTKVIAVVQSSSNNTVLTNNLSENKAVKKGDLLIQYSDKLEDSQLNAIQTQIERYERQQEALNQLKESLKQGQNLFTGDDEFGYSATVERFLNQSQTITAQVSQSNQSVAKQEAGVNQANAAITNQIANLQTQASQYQEVKDAIQTDKTNVSGNNPYAATLNSYLSQIQTLDTQSSSTDNNSASKDSVKNQFLTNLQGQIDSINASISSLQTQAASNYSTGSYDTSATNQIESLRQQELTQAETQLTQITQEKENLQAQLDQTNLSKADTVLKASQSGILHVSDEFEGQTLLPQGSQIAEIYPDIAKTQQVAIRYYVDSTHVSQLKKGQTVRLTLEKISNHAIVITGKISKIASSATQTKEGNVFEVIALATVDKQDSSKLKYGLQGKTISTIGKKTFFNYYKDKLLKDF</sequence>
<dbReference type="AlphaFoldDB" id="A0A060RIC9"/>
<dbReference type="InterPro" id="IPR058795">
    <property type="entry name" value="LcnD_C"/>
</dbReference>
<evidence type="ECO:0000313" key="12">
    <source>
        <dbReference type="EMBL" id="CDO18518.1"/>
    </source>
</evidence>
<feature type="coiled-coil region" evidence="7">
    <location>
        <begin position="99"/>
        <end position="129"/>
    </location>
</feature>
<dbReference type="Proteomes" id="UP000027584">
    <property type="component" value="Unassembled WGS sequence"/>
</dbReference>
<name>A0A060RIC9_9STRE</name>
<dbReference type="EMBL" id="CCBC010000195">
    <property type="protein sequence ID" value="CDO18518.1"/>
    <property type="molecule type" value="Genomic_DNA"/>
</dbReference>
<evidence type="ECO:0000256" key="5">
    <source>
        <dbReference type="ARBA" id="ARBA00022989"/>
    </source>
</evidence>
<comment type="subcellular location">
    <subcellularLocation>
        <location evidence="1">Cell membrane</location>
        <topology evidence="1">Single-pass membrane protein</topology>
    </subcellularLocation>
</comment>
<keyword evidence="4 8" id="KW-0812">Transmembrane</keyword>
<feature type="transmembrane region" description="Helical" evidence="8">
    <location>
        <begin position="20"/>
        <end position="40"/>
    </location>
</feature>
<dbReference type="Pfam" id="PF25935">
    <property type="entry name" value="BSH_LcnD"/>
    <property type="match status" value="1"/>
</dbReference>
<evidence type="ECO:0000259" key="10">
    <source>
        <dbReference type="Pfam" id="PF25935"/>
    </source>
</evidence>
<evidence type="ECO:0000256" key="4">
    <source>
        <dbReference type="ARBA" id="ARBA00022692"/>
    </source>
</evidence>
<dbReference type="InterPro" id="IPR058786">
    <property type="entry name" value="BSH_LcnD"/>
</dbReference>
<evidence type="ECO:0000256" key="6">
    <source>
        <dbReference type="ARBA" id="ARBA00023136"/>
    </source>
</evidence>
<feature type="coiled-coil region" evidence="7">
    <location>
        <begin position="293"/>
        <end position="320"/>
    </location>
</feature>
<dbReference type="PANTHER" id="PTHR30386">
    <property type="entry name" value="MEMBRANE FUSION SUBUNIT OF EMRAB-TOLC MULTIDRUG EFFLUX PUMP"/>
    <property type="match status" value="1"/>
</dbReference>
<evidence type="ECO:0000256" key="8">
    <source>
        <dbReference type="SAM" id="Phobius"/>
    </source>
</evidence>
<comment type="caution">
    <text evidence="12">The sequence shown here is derived from an EMBL/GenBank/DDBJ whole genome shotgun (WGS) entry which is preliminary data.</text>
</comment>
<gene>
    <name evidence="12" type="ORF">BN963_SGAL_01717</name>
</gene>
<evidence type="ECO:0000256" key="7">
    <source>
        <dbReference type="SAM" id="Coils"/>
    </source>
</evidence>
<keyword evidence="3" id="KW-0813">Transport</keyword>
<reference evidence="12 13" key="1">
    <citation type="submission" date="2014-02" db="EMBL/GenBank/DDBJ databases">
        <authorList>
            <person name="Manrique M."/>
        </authorList>
    </citation>
    <scope>NUCLEOTIDE SEQUENCE [LARGE SCALE GENOMIC DNA]</scope>
    <source>
        <strain evidence="12 13">LMG17956</strain>
    </source>
</reference>
<dbReference type="GO" id="GO:0005886">
    <property type="term" value="C:plasma membrane"/>
    <property type="evidence" value="ECO:0007669"/>
    <property type="project" value="UniProtKB-SubCell"/>
</dbReference>
<feature type="coiled-coil region" evidence="7">
    <location>
        <begin position="174"/>
        <end position="201"/>
    </location>
</feature>
<dbReference type="InterPro" id="IPR058794">
    <property type="entry name" value="HB_LcnD"/>
</dbReference>
<dbReference type="Pfam" id="PF25940">
    <property type="entry name" value="LcnD_C"/>
    <property type="match status" value="1"/>
</dbReference>
<dbReference type="InterPro" id="IPR005696">
    <property type="entry name" value="MesE/LcnD"/>
</dbReference>
<feature type="domain" description="LcnD-like barrel-sandwich hybrid" evidence="10">
    <location>
        <begin position="58"/>
        <end position="357"/>
    </location>
</feature>
<dbReference type="Pfam" id="PF25887">
    <property type="entry name" value="HB_LcnD"/>
    <property type="match status" value="1"/>
</dbReference>
<dbReference type="PANTHER" id="PTHR30386:SF26">
    <property type="entry name" value="TRANSPORT PROTEIN COMB"/>
    <property type="match status" value="1"/>
</dbReference>
<proteinExistence type="inferred from homology"/>
<keyword evidence="5 8" id="KW-1133">Transmembrane helix</keyword>
<organism evidence="12 13">
    <name type="scientific">Streptococcus gallolyticus</name>
    <dbReference type="NCBI Taxonomy" id="315405"/>
    <lineage>
        <taxon>Bacteria</taxon>
        <taxon>Bacillati</taxon>
        <taxon>Bacillota</taxon>
        <taxon>Bacilli</taxon>
        <taxon>Lactobacillales</taxon>
        <taxon>Streptococcaceae</taxon>
        <taxon>Streptococcus</taxon>
    </lineage>
</organism>
<feature type="domain" description="LcnD-like C-terminal" evidence="11">
    <location>
        <begin position="362"/>
        <end position="450"/>
    </location>
</feature>
<evidence type="ECO:0000256" key="1">
    <source>
        <dbReference type="ARBA" id="ARBA00004162"/>
    </source>
</evidence>
<keyword evidence="7" id="KW-0175">Coiled coil</keyword>
<evidence type="ECO:0000256" key="3">
    <source>
        <dbReference type="ARBA" id="ARBA00022448"/>
    </source>
</evidence>